<dbReference type="Gene3D" id="2.40.128.410">
    <property type="match status" value="1"/>
</dbReference>
<dbReference type="EMBL" id="SMLH01000005">
    <property type="protein sequence ID" value="TDE28751.1"/>
    <property type="molecule type" value="Genomic_DNA"/>
</dbReference>
<sequence>MNIISKILKMHIMKTKVAVLLIFLSLLMTTGYAQEKSKRQLREGRKIEKQKQTAALVESKEFVFIGRTALPQGFRTMDLTTNPNYVQFHPDKIKSEMPFFGRAFSGVGYGGDAGLHFEGTPQEFTVEKGKRAYKIKAVVRGDKDTYTLLLSVFFEGSATLSISSNNRSTISYNGDIFKIEKKEVK</sequence>
<proteinExistence type="predicted"/>
<protein>
    <submittedName>
        <fullName evidence="1">DUF4251 domain-containing protein</fullName>
    </submittedName>
</protein>
<dbReference type="Proteomes" id="UP000294685">
    <property type="component" value="Unassembled WGS sequence"/>
</dbReference>
<organism evidence="1 2">
    <name type="scientific">Flavobacterium ranwuense</name>
    <dbReference type="NCBI Taxonomy" id="2541725"/>
    <lineage>
        <taxon>Bacteria</taxon>
        <taxon>Pseudomonadati</taxon>
        <taxon>Bacteroidota</taxon>
        <taxon>Flavobacteriia</taxon>
        <taxon>Flavobacteriales</taxon>
        <taxon>Flavobacteriaceae</taxon>
        <taxon>Flavobacterium</taxon>
    </lineage>
</organism>
<comment type="caution">
    <text evidence="1">The sequence shown here is derived from an EMBL/GenBank/DDBJ whole genome shotgun (WGS) entry which is preliminary data.</text>
</comment>
<evidence type="ECO:0000313" key="1">
    <source>
        <dbReference type="EMBL" id="TDE28751.1"/>
    </source>
</evidence>
<dbReference type="InterPro" id="IPR025347">
    <property type="entry name" value="DUF4251"/>
</dbReference>
<accession>A0ABY2DSQ2</accession>
<keyword evidence="2" id="KW-1185">Reference proteome</keyword>
<gene>
    <name evidence="1" type="ORF">E0I61_10170</name>
</gene>
<reference evidence="1 2" key="1">
    <citation type="submission" date="2019-03" db="EMBL/GenBank/DDBJ databases">
        <title>Novel species of Flavobacterium.</title>
        <authorList>
            <person name="Liu Q."/>
            <person name="Xin Y.-H."/>
        </authorList>
    </citation>
    <scope>NUCLEOTIDE SEQUENCE [LARGE SCALE GENOMIC DNA]</scope>
    <source>
        <strain evidence="1 2">LB2P22</strain>
    </source>
</reference>
<name>A0ABY2DSQ2_9FLAO</name>
<dbReference type="Pfam" id="PF14059">
    <property type="entry name" value="DUF4251"/>
    <property type="match status" value="1"/>
</dbReference>
<evidence type="ECO:0000313" key="2">
    <source>
        <dbReference type="Proteomes" id="UP000294685"/>
    </source>
</evidence>